<evidence type="ECO:0000313" key="2">
    <source>
        <dbReference type="EMBL" id="SBW12747.1"/>
    </source>
</evidence>
<gene>
    <name evidence="2" type="ORF">KL86APRO_30238</name>
</gene>
<protein>
    <submittedName>
        <fullName evidence="2">Uncharacterized protein</fullName>
    </submittedName>
</protein>
<feature type="transmembrane region" description="Helical" evidence="1">
    <location>
        <begin position="7"/>
        <end position="30"/>
    </location>
</feature>
<sequence>MTTKQKLVLLELAAGVAGWGAMIAGAGTLYYSVLAIGFGGSWKDAGIALGVCWVGKWLAKGFQENKMRVTFVARMVAEGMTEADANAAWLRFVEGKAGKRQPSKDSPQRLKEQRERIVNDYASHVEANPTGDEIRDVAELPHPKAAILDALLAELKGEGDRERREAIATCAVMLADYQPGIGRVPLTSLGIDLSKPLGDHVDVAALAKQIATNPNRERYQEFQAKAQEERQEILRKVAVATAGG</sequence>
<keyword evidence="1" id="KW-0812">Transmembrane</keyword>
<name>A0A212KM49_9PROT</name>
<dbReference type="AlphaFoldDB" id="A0A212KM49"/>
<proteinExistence type="predicted"/>
<keyword evidence="1" id="KW-1133">Transmembrane helix</keyword>
<organism evidence="2">
    <name type="scientific">uncultured Alphaproteobacteria bacterium</name>
    <dbReference type="NCBI Taxonomy" id="91750"/>
    <lineage>
        <taxon>Bacteria</taxon>
        <taxon>Pseudomonadati</taxon>
        <taxon>Pseudomonadota</taxon>
        <taxon>Alphaproteobacteria</taxon>
        <taxon>environmental samples</taxon>
    </lineage>
</organism>
<reference evidence="2" key="1">
    <citation type="submission" date="2016-04" db="EMBL/GenBank/DDBJ databases">
        <authorList>
            <person name="Evans L.H."/>
            <person name="Alamgir A."/>
            <person name="Owens N."/>
            <person name="Weber N.D."/>
            <person name="Virtaneva K."/>
            <person name="Barbian K."/>
            <person name="Babar A."/>
            <person name="Rosenke K."/>
        </authorList>
    </citation>
    <scope>NUCLEOTIDE SEQUENCE</scope>
    <source>
        <strain evidence="2">86</strain>
    </source>
</reference>
<accession>A0A212KM49</accession>
<dbReference type="EMBL" id="FLUO01000003">
    <property type="protein sequence ID" value="SBW12747.1"/>
    <property type="molecule type" value="Genomic_DNA"/>
</dbReference>
<keyword evidence="1" id="KW-0472">Membrane</keyword>
<evidence type="ECO:0000256" key="1">
    <source>
        <dbReference type="SAM" id="Phobius"/>
    </source>
</evidence>